<dbReference type="InterPro" id="IPR036119">
    <property type="entry name" value="NOS_N_sf"/>
</dbReference>
<dbReference type="PROSITE" id="PS60001">
    <property type="entry name" value="NOS"/>
    <property type="match status" value="1"/>
</dbReference>
<keyword evidence="14" id="KW-1185">Reference proteome</keyword>
<dbReference type="CDD" id="cd00575">
    <property type="entry name" value="NOS_oxygenase"/>
    <property type="match status" value="1"/>
</dbReference>
<evidence type="ECO:0000313" key="14">
    <source>
        <dbReference type="Proteomes" id="UP001244443"/>
    </source>
</evidence>
<evidence type="ECO:0000256" key="7">
    <source>
        <dbReference type="ARBA" id="ARBA00023002"/>
    </source>
</evidence>
<comment type="catalytic activity">
    <reaction evidence="9">
        <text>3 reduced [flavodoxin] + 2 L-arginine + 4 O2 = 3 oxidized [flavodoxin] + 2 L-citrulline + 2 nitric oxide + 4 H2O + 5 H(+)</text>
        <dbReference type="Rhea" id="RHEA:52324"/>
        <dbReference type="Rhea" id="RHEA-COMP:10622"/>
        <dbReference type="Rhea" id="RHEA-COMP:10623"/>
        <dbReference type="ChEBI" id="CHEBI:15377"/>
        <dbReference type="ChEBI" id="CHEBI:15378"/>
        <dbReference type="ChEBI" id="CHEBI:15379"/>
        <dbReference type="ChEBI" id="CHEBI:16480"/>
        <dbReference type="ChEBI" id="CHEBI:32682"/>
        <dbReference type="ChEBI" id="CHEBI:57618"/>
        <dbReference type="ChEBI" id="CHEBI:57743"/>
        <dbReference type="ChEBI" id="CHEBI:58210"/>
        <dbReference type="EC" id="1.14.14.47"/>
    </reaction>
</comment>
<feature type="binding site" description="axial binding residue" evidence="11">
    <location>
        <position position="62"/>
    </location>
    <ligand>
        <name>heme</name>
        <dbReference type="ChEBI" id="CHEBI:30413"/>
    </ligand>
    <ligandPart>
        <name>Fe</name>
        <dbReference type="ChEBI" id="CHEBI:18248"/>
    </ligandPart>
</feature>
<gene>
    <name evidence="13" type="ORF">QYS48_32380</name>
</gene>
<proteinExistence type="inferred from homology"/>
<comment type="subunit">
    <text evidence="10">Homodimer.</text>
</comment>
<evidence type="ECO:0000256" key="2">
    <source>
        <dbReference type="ARBA" id="ARBA00005411"/>
    </source>
</evidence>
<evidence type="ECO:0000256" key="3">
    <source>
        <dbReference type="ARBA" id="ARBA00012735"/>
    </source>
</evidence>
<dbReference type="InterPro" id="IPR004030">
    <property type="entry name" value="NOS_N"/>
</dbReference>
<evidence type="ECO:0000256" key="11">
    <source>
        <dbReference type="PIRSR" id="PIRSR037219-1"/>
    </source>
</evidence>
<dbReference type="InterPro" id="IPR044944">
    <property type="entry name" value="NOS_dom_3"/>
</dbReference>
<dbReference type="EMBL" id="CP129970">
    <property type="protein sequence ID" value="WMN06381.1"/>
    <property type="molecule type" value="Genomic_DNA"/>
</dbReference>
<reference evidence="13" key="1">
    <citation type="submission" date="2023-08" db="EMBL/GenBank/DDBJ databases">
        <title>Comparative genomics and taxonomic characterization of three novel marine species of genus Marivirga.</title>
        <authorList>
            <person name="Muhammad N."/>
            <person name="Kim S.-G."/>
        </authorList>
    </citation>
    <scope>NUCLEOTIDE SEQUENCE [LARGE SCALE GENOMIC DNA]</scope>
    <source>
        <strain evidence="13">ABR2-2</strain>
    </source>
</reference>
<dbReference type="InterPro" id="IPR017142">
    <property type="entry name" value="Nitric_oxide_synthase_Oase-su"/>
</dbReference>
<dbReference type="PIRSF" id="PIRSF037219">
    <property type="entry name" value="NOS_oxygenase"/>
    <property type="match status" value="1"/>
</dbReference>
<name>A0AA51R889_9BACT</name>
<accession>A0AA51R889</accession>
<evidence type="ECO:0000256" key="4">
    <source>
        <dbReference type="ARBA" id="ARBA00018859"/>
    </source>
</evidence>
<comment type="function">
    <text evidence="10">Catalyzes the production of nitric oxide.</text>
</comment>
<evidence type="ECO:0000256" key="8">
    <source>
        <dbReference type="ARBA" id="ARBA00023004"/>
    </source>
</evidence>
<evidence type="ECO:0000256" key="1">
    <source>
        <dbReference type="ARBA" id="ARBA00001971"/>
    </source>
</evidence>
<dbReference type="Gene3D" id="3.90.440.10">
    <property type="entry name" value="Nitric Oxide Synthase,Heme Domain,Chain A domain 2"/>
    <property type="match status" value="1"/>
</dbReference>
<feature type="domain" description="Nitric oxide synthase (NOS)" evidence="12">
    <location>
        <begin position="61"/>
        <end position="68"/>
    </location>
</feature>
<evidence type="ECO:0000256" key="9">
    <source>
        <dbReference type="ARBA" id="ARBA00048713"/>
    </source>
</evidence>
<dbReference type="PANTHER" id="PTHR43410:SF1">
    <property type="entry name" value="NITRIC OXIDE SYNTHASE"/>
    <property type="match status" value="1"/>
</dbReference>
<evidence type="ECO:0000256" key="5">
    <source>
        <dbReference type="ARBA" id="ARBA00022617"/>
    </source>
</evidence>
<keyword evidence="7 10" id="KW-0560">Oxidoreductase</keyword>
<evidence type="ECO:0000256" key="6">
    <source>
        <dbReference type="ARBA" id="ARBA00022723"/>
    </source>
</evidence>
<organism evidence="13 14">
    <name type="scientific">Marivirga arenosa</name>
    <dbReference type="NCBI Taxonomy" id="3059076"/>
    <lineage>
        <taxon>Bacteria</taxon>
        <taxon>Pseudomonadati</taxon>
        <taxon>Bacteroidota</taxon>
        <taxon>Cytophagia</taxon>
        <taxon>Cytophagales</taxon>
        <taxon>Marivirgaceae</taxon>
        <taxon>Marivirga</taxon>
    </lineage>
</organism>
<dbReference type="RefSeq" id="WP_308356192.1">
    <property type="nucleotide sequence ID" value="NZ_CP129970.2"/>
</dbReference>
<dbReference type="Gene3D" id="3.90.340.10">
    <property type="entry name" value="Nitric Oxide Synthase, Chain A, domain 1"/>
    <property type="match status" value="1"/>
</dbReference>
<protein>
    <recommendedName>
        <fullName evidence="4 10">Nitric oxide synthase oxygenase</fullName>
        <ecNumber evidence="3 10">1.14.14.47</ecNumber>
    </recommendedName>
</protein>
<evidence type="ECO:0000259" key="12">
    <source>
        <dbReference type="PROSITE" id="PS60001"/>
    </source>
</evidence>
<keyword evidence="6 10" id="KW-0479">Metal-binding</keyword>
<dbReference type="InterPro" id="IPR050607">
    <property type="entry name" value="NOS"/>
</dbReference>
<dbReference type="Proteomes" id="UP001244443">
    <property type="component" value="Chromosome"/>
</dbReference>
<dbReference type="EC" id="1.14.14.47" evidence="3 10"/>
<dbReference type="InterPro" id="IPR044943">
    <property type="entry name" value="NOS_dom_1"/>
</dbReference>
<dbReference type="GO" id="GO:0020037">
    <property type="term" value="F:heme binding"/>
    <property type="evidence" value="ECO:0007669"/>
    <property type="project" value="InterPro"/>
</dbReference>
<evidence type="ECO:0000256" key="10">
    <source>
        <dbReference type="PIRNR" id="PIRNR037219"/>
    </source>
</evidence>
<comment type="cofactor">
    <cofactor evidence="1 10 11">
        <name>heme</name>
        <dbReference type="ChEBI" id="CHEBI:30413"/>
    </cofactor>
</comment>
<dbReference type="GO" id="GO:0004517">
    <property type="term" value="F:nitric-oxide synthase activity"/>
    <property type="evidence" value="ECO:0007669"/>
    <property type="project" value="InterPro"/>
</dbReference>
<keyword evidence="8 10" id="KW-0408">Iron</keyword>
<dbReference type="SUPFAM" id="SSF56512">
    <property type="entry name" value="Nitric oxide (NO) synthase oxygenase domain"/>
    <property type="match status" value="1"/>
</dbReference>
<keyword evidence="5 10" id="KW-0349">Heme</keyword>
<dbReference type="GO" id="GO:0006809">
    <property type="term" value="P:nitric oxide biosynthetic process"/>
    <property type="evidence" value="ECO:0007669"/>
    <property type="project" value="InterPro"/>
</dbReference>
<dbReference type="PANTHER" id="PTHR43410">
    <property type="entry name" value="NITRIC OXIDE SYNTHASE OXYGENASE"/>
    <property type="match status" value="1"/>
</dbReference>
<dbReference type="InterPro" id="IPR044940">
    <property type="entry name" value="NOS_dom_2"/>
</dbReference>
<comment type="similarity">
    <text evidence="2 10">Belongs to the NOS family. Bacterial NOS oxygenase subfamily.</text>
</comment>
<comment type="miscellaneous">
    <text evidence="10">This protein is similar to the oxygenase domain of eukaryotic nitric oxide synthases but lacks the reductase domain which, in eukaryotes, is responsible for transfer of electrons to the ferric heme during nitric oxide synthesis.</text>
</comment>
<dbReference type="GO" id="GO:0046872">
    <property type="term" value="F:metal ion binding"/>
    <property type="evidence" value="ECO:0007669"/>
    <property type="project" value="UniProtKB-KW"/>
</dbReference>
<sequence length="375" mass="43758">METDYNKASQYIHQYYEENKLEGVDKRLQEIQNELSLKSSYTLTKSELEYGCKLAWRNSNRCIGRLFWNSLKVKDKRKINTAEEVFQSLKEHIKFAFNKGKIKSVISVFNPENVKIYNQQLIRYAGYKLENESIKGDPDMLEFTEYCVELGWKPLFGDFDVLPIVIQIRNEKPQLFQLPDDLIPEVKLEHPTHSWFKDLNLKWYAVPIISNMVLEIGGIQYQAAPFSGWYMSTEIASRNLADSFRYNKLPLIAKFLNLDISKNKSLWKDHALLVLNEAVLYSFEKAGVQIVDHHSASEQFMQFVSLENKNGREVTADWSWLVPPMSGAALDVFHNEWSNKVTSPNFYYCSPYWKEENKKDISTVKCPFHIDSISI</sequence>
<dbReference type="Pfam" id="PF02898">
    <property type="entry name" value="NO_synthase"/>
    <property type="match status" value="1"/>
</dbReference>
<evidence type="ECO:0000313" key="13">
    <source>
        <dbReference type="EMBL" id="WMN06381.1"/>
    </source>
</evidence>
<dbReference type="AlphaFoldDB" id="A0AA51R889"/>
<dbReference type="Gene3D" id="3.90.1230.10">
    <property type="entry name" value="Nitric Oxide Synthase, Chain A, domain 3"/>
    <property type="match status" value="1"/>
</dbReference>